<dbReference type="STRING" id="582851.GCA_900162665_04275"/>
<reference evidence="3 4" key="1">
    <citation type="submission" date="2019-07" db="EMBL/GenBank/DDBJ databases">
        <title>Whole genome shotgun sequence of Oceanobacillus sojae NBRC 105379.</title>
        <authorList>
            <person name="Hosoyama A."/>
            <person name="Uohara A."/>
            <person name="Ohji S."/>
            <person name="Ichikawa N."/>
        </authorList>
    </citation>
    <scope>NUCLEOTIDE SEQUENCE [LARGE SCALE GENOMIC DNA]</scope>
    <source>
        <strain evidence="3 4">NBRC 105379</strain>
    </source>
</reference>
<dbReference type="InterPro" id="IPR029058">
    <property type="entry name" value="AB_hydrolase_fold"/>
</dbReference>
<dbReference type="SUPFAM" id="SSF53474">
    <property type="entry name" value="alpha/beta-Hydrolases"/>
    <property type="match status" value="1"/>
</dbReference>
<evidence type="ECO:0000259" key="2">
    <source>
        <dbReference type="Pfam" id="PF00561"/>
    </source>
</evidence>
<dbReference type="InterPro" id="IPR050266">
    <property type="entry name" value="AB_hydrolase_sf"/>
</dbReference>
<keyword evidence="1" id="KW-0378">Hydrolase</keyword>
<dbReference type="Pfam" id="PF00561">
    <property type="entry name" value="Abhydrolase_1"/>
    <property type="match status" value="1"/>
</dbReference>
<dbReference type="Gene3D" id="3.40.50.1820">
    <property type="entry name" value="alpha/beta hydrolase"/>
    <property type="match status" value="1"/>
</dbReference>
<dbReference type="RefSeq" id="WP_147209115.1">
    <property type="nucleotide sequence ID" value="NZ_BJYM01000003.1"/>
</dbReference>
<dbReference type="PANTHER" id="PTHR43798:SF31">
    <property type="entry name" value="AB HYDROLASE SUPERFAMILY PROTEIN YCLE"/>
    <property type="match status" value="1"/>
</dbReference>
<feature type="domain" description="AB hydrolase-1" evidence="2">
    <location>
        <begin position="37"/>
        <end position="264"/>
    </location>
</feature>
<comment type="caution">
    <text evidence="3">The sequence shown here is derived from an EMBL/GenBank/DDBJ whole genome shotgun (WGS) entry which is preliminary data.</text>
</comment>
<gene>
    <name evidence="3" type="ORF">OSO01_09120</name>
</gene>
<accession>A0A511ZFE5</accession>
<name>A0A511ZFE5_9BACI</name>
<dbReference type="PANTHER" id="PTHR43798">
    <property type="entry name" value="MONOACYLGLYCEROL LIPASE"/>
    <property type="match status" value="1"/>
</dbReference>
<dbReference type="EMBL" id="BJYM01000003">
    <property type="protein sequence ID" value="GEN86173.1"/>
    <property type="molecule type" value="Genomic_DNA"/>
</dbReference>
<dbReference type="GO" id="GO:0016787">
    <property type="term" value="F:hydrolase activity"/>
    <property type="evidence" value="ECO:0007669"/>
    <property type="project" value="UniProtKB-KW"/>
</dbReference>
<protein>
    <submittedName>
        <fullName evidence="3">Proline iminopeptidase</fullName>
    </submittedName>
</protein>
<sequence length="291" mass="33813">MWEQEIVKTARGDFEIFRKGEGEPLCSTHLYSEFNELGDYFSDEFTDYFSVILVNLREAGNSCEAEEEYQLSMAESVYDLEAIREALGYEKWTFAGHSTGGMLGLKYAILKPDSLTKVIVGGAAASRQYMKHPESIYCKESPYNKRLLEILNILKISTDKAERRQANKEWSDMSLYYPEKREEYFQRPSSGKTIGSRLDYYSYRELPEYDITQELPDVKIPVFVYCGVHDAQCPYVFSEEIAMKLANSRLYAYSYSNHFPYIEEKKKFNEMVRAFVKVEDGEVFTKNKAHS</sequence>
<proteinExistence type="predicted"/>
<evidence type="ECO:0000256" key="1">
    <source>
        <dbReference type="ARBA" id="ARBA00022801"/>
    </source>
</evidence>
<dbReference type="InterPro" id="IPR000073">
    <property type="entry name" value="AB_hydrolase_1"/>
</dbReference>
<dbReference type="GO" id="GO:0016020">
    <property type="term" value="C:membrane"/>
    <property type="evidence" value="ECO:0007669"/>
    <property type="project" value="TreeGrafter"/>
</dbReference>
<dbReference type="Gene3D" id="6.10.140.700">
    <property type="match status" value="1"/>
</dbReference>
<dbReference type="Proteomes" id="UP000321558">
    <property type="component" value="Unassembled WGS sequence"/>
</dbReference>
<dbReference type="AlphaFoldDB" id="A0A511ZFE5"/>
<dbReference type="OrthoDB" id="9796770at2"/>
<evidence type="ECO:0000313" key="3">
    <source>
        <dbReference type="EMBL" id="GEN86173.1"/>
    </source>
</evidence>
<organism evidence="3 4">
    <name type="scientific">Oceanobacillus sojae</name>
    <dbReference type="NCBI Taxonomy" id="582851"/>
    <lineage>
        <taxon>Bacteria</taxon>
        <taxon>Bacillati</taxon>
        <taxon>Bacillota</taxon>
        <taxon>Bacilli</taxon>
        <taxon>Bacillales</taxon>
        <taxon>Bacillaceae</taxon>
        <taxon>Oceanobacillus</taxon>
    </lineage>
</organism>
<keyword evidence="4" id="KW-1185">Reference proteome</keyword>
<evidence type="ECO:0000313" key="4">
    <source>
        <dbReference type="Proteomes" id="UP000321558"/>
    </source>
</evidence>